<dbReference type="EMBL" id="PFCH01000001">
    <property type="protein sequence ID" value="PIR73156.1"/>
    <property type="molecule type" value="Genomic_DNA"/>
</dbReference>
<organism evidence="2 3">
    <name type="scientific">Candidatus Nealsonbacteria bacterium CG10_big_fil_rev_8_21_14_0_10_36_23</name>
    <dbReference type="NCBI Taxonomy" id="1974709"/>
    <lineage>
        <taxon>Bacteria</taxon>
        <taxon>Candidatus Nealsoniibacteriota</taxon>
    </lineage>
</organism>
<keyword evidence="1" id="KW-1277">Toxin-antitoxin system</keyword>
<dbReference type="AlphaFoldDB" id="A0A2H0TNL0"/>
<dbReference type="InterPro" id="IPR035093">
    <property type="entry name" value="RelE/ParE_toxin_dom_sf"/>
</dbReference>
<accession>A0A2H0TNL0</accession>
<protein>
    <recommendedName>
        <fullName evidence="4">Type II toxin-antitoxin system RelE/ParE family toxin</fullName>
    </recommendedName>
</protein>
<dbReference type="Proteomes" id="UP000228508">
    <property type="component" value="Unassembled WGS sequence"/>
</dbReference>
<name>A0A2H0TNL0_9BACT</name>
<reference evidence="3" key="1">
    <citation type="submission" date="2017-09" db="EMBL/GenBank/DDBJ databases">
        <title>Depth-based differentiation of microbial function through sediment-hosted aquifers and enrichment of novel symbionts in the deep terrestrial subsurface.</title>
        <authorList>
            <person name="Probst A.J."/>
            <person name="Ladd B."/>
            <person name="Jarett J.K."/>
            <person name="Geller-Mcgrath D.E."/>
            <person name="Sieber C.M.K."/>
            <person name="Emerson J.B."/>
            <person name="Anantharaman K."/>
            <person name="Thomas B.C."/>
            <person name="Malmstrom R."/>
            <person name="Stieglmeier M."/>
            <person name="Klingl A."/>
            <person name="Woyke T."/>
            <person name="Ryan C.M."/>
            <person name="Banfield J.F."/>
        </authorList>
    </citation>
    <scope>NUCLEOTIDE SEQUENCE [LARGE SCALE GENOMIC DNA]</scope>
</reference>
<dbReference type="PANTHER" id="PTHR38813">
    <property type="match status" value="1"/>
</dbReference>
<sequence length="89" mass="11019">MNSNKNWRLRIRKKVYKVLNKFPEKDRIRLVKVVEGLTPNPYAGDIEKIEDEENTWRRRVGAYRIFYEIRPLERVIYIFRVERRTSKTY</sequence>
<dbReference type="Gene3D" id="3.30.2310.20">
    <property type="entry name" value="RelE-like"/>
    <property type="match status" value="1"/>
</dbReference>
<evidence type="ECO:0000256" key="1">
    <source>
        <dbReference type="ARBA" id="ARBA00022649"/>
    </source>
</evidence>
<dbReference type="InterPro" id="IPR052747">
    <property type="entry name" value="TA_system_RelE_toxin"/>
</dbReference>
<comment type="caution">
    <text evidence="2">The sequence shown here is derived from an EMBL/GenBank/DDBJ whole genome shotgun (WGS) entry which is preliminary data.</text>
</comment>
<evidence type="ECO:0000313" key="2">
    <source>
        <dbReference type="EMBL" id="PIR73156.1"/>
    </source>
</evidence>
<dbReference type="Pfam" id="PF05016">
    <property type="entry name" value="ParE_toxin"/>
    <property type="match status" value="1"/>
</dbReference>
<dbReference type="PANTHER" id="PTHR38813:SF1">
    <property type="entry name" value="TOXIN RELE1-RELATED"/>
    <property type="match status" value="1"/>
</dbReference>
<evidence type="ECO:0000313" key="3">
    <source>
        <dbReference type="Proteomes" id="UP000228508"/>
    </source>
</evidence>
<gene>
    <name evidence="2" type="ORF">COV26_00040</name>
</gene>
<dbReference type="InterPro" id="IPR007712">
    <property type="entry name" value="RelE/ParE_toxin"/>
</dbReference>
<proteinExistence type="predicted"/>
<dbReference type="SUPFAM" id="SSF143011">
    <property type="entry name" value="RelE-like"/>
    <property type="match status" value="1"/>
</dbReference>
<evidence type="ECO:0008006" key="4">
    <source>
        <dbReference type="Google" id="ProtNLM"/>
    </source>
</evidence>